<organism evidence="2 3">
    <name type="scientific">Scytonema millei VB511283</name>
    <dbReference type="NCBI Taxonomy" id="1245923"/>
    <lineage>
        <taxon>Bacteria</taxon>
        <taxon>Bacillati</taxon>
        <taxon>Cyanobacteriota</taxon>
        <taxon>Cyanophyceae</taxon>
        <taxon>Nostocales</taxon>
        <taxon>Scytonemataceae</taxon>
        <taxon>Scytonema</taxon>
    </lineage>
</organism>
<dbReference type="OrthoDB" id="426839at2"/>
<dbReference type="Pfam" id="PF18480">
    <property type="entry name" value="DUF5615"/>
    <property type="match status" value="1"/>
</dbReference>
<evidence type="ECO:0000313" key="3">
    <source>
        <dbReference type="Proteomes" id="UP000031532"/>
    </source>
</evidence>
<dbReference type="RefSeq" id="WP_039717073.1">
    <property type="nucleotide sequence ID" value="NZ_JTJC03000004.1"/>
</dbReference>
<feature type="domain" description="DUF5615" evidence="1">
    <location>
        <begin position="6"/>
        <end position="94"/>
    </location>
</feature>
<dbReference type="AlphaFoldDB" id="A0A9X5E6X5"/>
<dbReference type="Proteomes" id="UP000031532">
    <property type="component" value="Unassembled WGS sequence"/>
</dbReference>
<evidence type="ECO:0000313" key="2">
    <source>
        <dbReference type="EMBL" id="NHC36249.1"/>
    </source>
</evidence>
<sequence length="111" mass="12788">MSNRIRFHLDENVDPDIALALRRQLIDVTTTVEMGLRGQTDEAQLAFACQQGRIIVTYDTDFLKIASQTTEHWGIAFCKKDVRTLGEIIRSLILIYEVLTPDEMKGWIEYL</sequence>
<dbReference type="InterPro" id="IPR041049">
    <property type="entry name" value="DUF5615"/>
</dbReference>
<keyword evidence="3" id="KW-1185">Reference proteome</keyword>
<evidence type="ECO:0000259" key="1">
    <source>
        <dbReference type="Pfam" id="PF18480"/>
    </source>
</evidence>
<gene>
    <name evidence="2" type="ORF">QH73_0016620</name>
</gene>
<name>A0A9X5E6X5_9CYAN</name>
<proteinExistence type="predicted"/>
<accession>A0A9X5E6X5</accession>
<protein>
    <submittedName>
        <fullName evidence="2">DUF5615 family PIN-like protein</fullName>
    </submittedName>
</protein>
<comment type="caution">
    <text evidence="2">The sequence shown here is derived from an EMBL/GenBank/DDBJ whole genome shotgun (WGS) entry which is preliminary data.</text>
</comment>
<dbReference type="EMBL" id="JTJC03000004">
    <property type="protein sequence ID" value="NHC36249.1"/>
    <property type="molecule type" value="Genomic_DNA"/>
</dbReference>
<reference evidence="2 3" key="1">
    <citation type="journal article" date="2015" name="Genome Announc.">
        <title>Draft Genome Sequence of the Terrestrial Cyanobacterium Scytonema millei VB511283, Isolated from Eastern India.</title>
        <authorList>
            <person name="Sen D."/>
            <person name="Chandrababunaidu M.M."/>
            <person name="Singh D."/>
            <person name="Sanghi N."/>
            <person name="Ghorai A."/>
            <person name="Mishra G.P."/>
            <person name="Madduluri M."/>
            <person name="Adhikary S.P."/>
            <person name="Tripathy S."/>
        </authorList>
    </citation>
    <scope>NUCLEOTIDE SEQUENCE [LARGE SCALE GENOMIC DNA]</scope>
    <source>
        <strain evidence="2 3">VB511283</strain>
    </source>
</reference>